<gene>
    <name evidence="1" type="ORF">CLV89_101762</name>
</gene>
<dbReference type="Proteomes" id="UP000237718">
    <property type="component" value="Unassembled WGS sequence"/>
</dbReference>
<dbReference type="RefSeq" id="WP_106162256.1">
    <property type="nucleotide sequence ID" value="NZ_PVUF01000001.1"/>
</dbReference>
<organism evidence="1 2">
    <name type="scientific">Tritonibacter scottomollicae</name>
    <name type="common">Epibacterium scottomollicae</name>
    <dbReference type="NCBI Taxonomy" id="483013"/>
    <lineage>
        <taxon>Bacteria</taxon>
        <taxon>Pseudomonadati</taxon>
        <taxon>Pseudomonadota</taxon>
        <taxon>Alphaproteobacteria</taxon>
        <taxon>Rhodobacterales</taxon>
        <taxon>Paracoccaceae</taxon>
        <taxon>Tritonibacter</taxon>
    </lineage>
</organism>
<dbReference type="EMBL" id="PVUF01000001">
    <property type="protein sequence ID" value="PRZ50535.1"/>
    <property type="molecule type" value="Genomic_DNA"/>
</dbReference>
<dbReference type="AlphaFoldDB" id="A0A2T1APJ9"/>
<accession>A0A2T1APJ9</accession>
<proteinExistence type="predicted"/>
<dbReference type="OrthoDB" id="8815537at2"/>
<protein>
    <recommendedName>
        <fullName evidence="3">SnoaL-like domain-containing protein</fullName>
    </recommendedName>
</protein>
<evidence type="ECO:0000313" key="1">
    <source>
        <dbReference type="EMBL" id="PRZ50535.1"/>
    </source>
</evidence>
<evidence type="ECO:0000313" key="2">
    <source>
        <dbReference type="Proteomes" id="UP000237718"/>
    </source>
</evidence>
<evidence type="ECO:0008006" key="3">
    <source>
        <dbReference type="Google" id="ProtNLM"/>
    </source>
</evidence>
<reference evidence="1 2" key="1">
    <citation type="submission" date="2018-03" db="EMBL/GenBank/DDBJ databases">
        <title>Genomic Encyclopedia of Archaeal and Bacterial Type Strains, Phase II (KMG-II): from individual species to whole genera.</title>
        <authorList>
            <person name="Goeker M."/>
        </authorList>
    </citation>
    <scope>NUCLEOTIDE SEQUENCE [LARGE SCALE GENOMIC DNA]</scope>
    <source>
        <strain evidence="1 2">DSM 25328</strain>
    </source>
</reference>
<comment type="caution">
    <text evidence="1">The sequence shown here is derived from an EMBL/GenBank/DDBJ whole genome shotgun (WGS) entry which is preliminary data.</text>
</comment>
<sequence length="137" mass="15153">MTAVSHTPAPSQPAIQSVLQKFVAGDPGLMEHMANDIDFRIDHYADDVDVSWQAGKGLESMGAILTRLGTDIFPQGTEALDIDVQPLADGWHLTRFHQRFFYGLKDCTVTSLTYIISHETDGKLDYFRETVTGAIPV</sequence>
<name>A0A2T1APJ9_TRISK</name>